<keyword evidence="1" id="KW-0805">Transcription regulation</keyword>
<protein>
    <submittedName>
        <fullName evidence="6">TetR/AcrR family transcriptional regulator</fullName>
    </submittedName>
</protein>
<dbReference type="InterPro" id="IPR050109">
    <property type="entry name" value="HTH-type_TetR-like_transc_reg"/>
</dbReference>
<dbReference type="InterPro" id="IPR009057">
    <property type="entry name" value="Homeodomain-like_sf"/>
</dbReference>
<dbReference type="InterPro" id="IPR025996">
    <property type="entry name" value="MT1864/Rv1816-like_C"/>
</dbReference>
<dbReference type="Gene3D" id="1.10.357.10">
    <property type="entry name" value="Tetracycline Repressor, domain 2"/>
    <property type="match status" value="1"/>
</dbReference>
<keyword evidence="3" id="KW-0804">Transcription</keyword>
<dbReference type="EMBL" id="CP136865">
    <property type="protein sequence ID" value="WOJ97027.1"/>
    <property type="molecule type" value="Genomic_DNA"/>
</dbReference>
<sequence>MAKVAGNKERILVAASQTLLEKGVEGLSVRAISTKAGLSTIAIYSHFQGKQGVLDALYVEGFERVRDAMVSADDHDDPLQSVLAGSEKYLQFAQHNEGHYRLIFGETGSSYAPSDEALEASQNAFNVLVSGVSRLLPADATQASRQRAALRVWAVLHGYVSLRHHVIGPVLDYAQWHRMAMEAVGLTIKEIANTLGKSA</sequence>
<dbReference type="InterPro" id="IPR001647">
    <property type="entry name" value="HTH_TetR"/>
</dbReference>
<dbReference type="PANTHER" id="PTHR30055:SF234">
    <property type="entry name" value="HTH-TYPE TRANSCRIPTIONAL REGULATOR BETI"/>
    <property type="match status" value="1"/>
</dbReference>
<evidence type="ECO:0000313" key="7">
    <source>
        <dbReference type="Proteomes" id="UP001626549"/>
    </source>
</evidence>
<evidence type="ECO:0000256" key="2">
    <source>
        <dbReference type="ARBA" id="ARBA00023125"/>
    </source>
</evidence>
<evidence type="ECO:0000313" key="6">
    <source>
        <dbReference type="EMBL" id="WOJ97027.1"/>
    </source>
</evidence>
<dbReference type="SUPFAM" id="SSF48498">
    <property type="entry name" value="Tetracyclin repressor-like, C-terminal domain"/>
    <property type="match status" value="1"/>
</dbReference>
<feature type="domain" description="HTH tetR-type" evidence="4">
    <location>
        <begin position="11"/>
        <end position="57"/>
    </location>
</feature>
<gene>
    <name evidence="6" type="ORF">R0137_00295</name>
</gene>
<proteinExistence type="predicted"/>
<evidence type="ECO:0000259" key="4">
    <source>
        <dbReference type="Pfam" id="PF00440"/>
    </source>
</evidence>
<name>A0ABZ0IBX6_9GAMM</name>
<dbReference type="Proteomes" id="UP001626549">
    <property type="component" value="Chromosome"/>
</dbReference>
<feature type="domain" description="HTH-type transcriptional regulator MT1864/Rv1816-like C-terminal" evidence="5">
    <location>
        <begin position="84"/>
        <end position="163"/>
    </location>
</feature>
<accession>A0ABZ0IBX6</accession>
<dbReference type="PANTHER" id="PTHR30055">
    <property type="entry name" value="HTH-TYPE TRANSCRIPTIONAL REGULATOR RUTR"/>
    <property type="match status" value="1"/>
</dbReference>
<dbReference type="RefSeq" id="WP_407327715.1">
    <property type="nucleotide sequence ID" value="NZ_CP136865.1"/>
</dbReference>
<reference evidence="6 7" key="1">
    <citation type="submission" date="2023-10" db="EMBL/GenBank/DDBJ databases">
        <title>Two novel species belonging to the OM43/NOR5 clade.</title>
        <authorList>
            <person name="Park M."/>
        </authorList>
    </citation>
    <scope>NUCLEOTIDE SEQUENCE [LARGE SCALE GENOMIC DNA]</scope>
    <source>
        <strain evidence="6 7">IMCC45268</strain>
    </source>
</reference>
<keyword evidence="2" id="KW-0238">DNA-binding</keyword>
<dbReference type="SUPFAM" id="SSF46689">
    <property type="entry name" value="Homeodomain-like"/>
    <property type="match status" value="1"/>
</dbReference>
<dbReference type="Pfam" id="PF13305">
    <property type="entry name" value="TetR_C_33"/>
    <property type="match status" value="1"/>
</dbReference>
<evidence type="ECO:0000256" key="3">
    <source>
        <dbReference type="ARBA" id="ARBA00023163"/>
    </source>
</evidence>
<keyword evidence="7" id="KW-1185">Reference proteome</keyword>
<dbReference type="InterPro" id="IPR036271">
    <property type="entry name" value="Tet_transcr_reg_TetR-rel_C_sf"/>
</dbReference>
<dbReference type="PRINTS" id="PR00455">
    <property type="entry name" value="HTHTETR"/>
</dbReference>
<organism evidence="6 7">
    <name type="scientific">Congregibacter brevis</name>
    <dbReference type="NCBI Taxonomy" id="3081201"/>
    <lineage>
        <taxon>Bacteria</taxon>
        <taxon>Pseudomonadati</taxon>
        <taxon>Pseudomonadota</taxon>
        <taxon>Gammaproteobacteria</taxon>
        <taxon>Cellvibrionales</taxon>
        <taxon>Halieaceae</taxon>
        <taxon>Congregibacter</taxon>
    </lineage>
</organism>
<evidence type="ECO:0000256" key="1">
    <source>
        <dbReference type="ARBA" id="ARBA00023015"/>
    </source>
</evidence>
<evidence type="ECO:0000259" key="5">
    <source>
        <dbReference type="Pfam" id="PF13305"/>
    </source>
</evidence>
<dbReference type="Pfam" id="PF00440">
    <property type="entry name" value="TetR_N"/>
    <property type="match status" value="1"/>
</dbReference>